<dbReference type="AlphaFoldDB" id="A0A5P2G018"/>
<keyword evidence="1" id="KW-0560">Oxidoreductase</keyword>
<name>A0A5P2G018_9BACT</name>
<dbReference type="RefSeq" id="WP_131330082.1">
    <property type="nucleotide sequence ID" value="NZ_CP044016.1"/>
</dbReference>
<sequence length="418" mass="46225">MSKVIIIGGGIIGLSSAKYLVEAGWDVTVVEKNDYLDNCSYGNAGFVCPSHYIQLATPGVVKQGIKWMFDSKSPFYIQPRLNKDLIQWGLAFLKSAKHENIEKHGIPLRDIGLLAKHEYEKVWQKDFDFAYDDKGMIEIFKTAAAKHECAETVAFGQKLGLDVVLEDKAGLDRLEPNTEVDAIGAIHYRCDGHLYPQKLMAHLIEYLKNKGVQLLSHTEVLGLHGKQGHITEIETTKGKMSADAFVLAAGSWSASFNKDLNLKMPLVGGRGYSITLPVSNSQMNIQHPGILVEGRCAFTPMDGDKIRFGGTMEITSVDTPPRLNRVEGILKAVHDFFPQINIKLDDVKDKIWYGFRPTSGDGMPYIGKTKKWENLVVATGHSQLGISLGSATGLLVKELLQRESTSVDLSAFDVERFA</sequence>
<accession>A0A5P2G018</accession>
<dbReference type="Pfam" id="PF01266">
    <property type="entry name" value="DAO"/>
    <property type="match status" value="1"/>
</dbReference>
<dbReference type="KEGG" id="arac:E0W69_010850"/>
<protein>
    <submittedName>
        <fullName evidence="3">FAD-binding oxidoreductase</fullName>
    </submittedName>
</protein>
<dbReference type="InterPro" id="IPR006076">
    <property type="entry name" value="FAD-dep_OxRdtase"/>
</dbReference>
<evidence type="ECO:0000313" key="4">
    <source>
        <dbReference type="Proteomes" id="UP000292424"/>
    </source>
</evidence>
<dbReference type="PANTHER" id="PTHR13847:SF289">
    <property type="entry name" value="GLYCINE OXIDASE"/>
    <property type="match status" value="1"/>
</dbReference>
<evidence type="ECO:0000259" key="2">
    <source>
        <dbReference type="Pfam" id="PF01266"/>
    </source>
</evidence>
<dbReference type="OrthoDB" id="9794226at2"/>
<dbReference type="Proteomes" id="UP000292424">
    <property type="component" value="Chromosome"/>
</dbReference>
<dbReference type="GO" id="GO:0005737">
    <property type="term" value="C:cytoplasm"/>
    <property type="evidence" value="ECO:0007669"/>
    <property type="project" value="TreeGrafter"/>
</dbReference>
<keyword evidence="4" id="KW-1185">Reference proteome</keyword>
<evidence type="ECO:0000313" key="3">
    <source>
        <dbReference type="EMBL" id="QES89136.1"/>
    </source>
</evidence>
<dbReference type="PANTHER" id="PTHR13847">
    <property type="entry name" value="SARCOSINE DEHYDROGENASE-RELATED"/>
    <property type="match status" value="1"/>
</dbReference>
<proteinExistence type="predicted"/>
<reference evidence="3 4" key="1">
    <citation type="submission" date="2019-09" db="EMBL/GenBank/DDBJ databases">
        <title>Complete genome sequence of Arachidicoccus sp. B3-10 isolated from apple orchard soil.</title>
        <authorList>
            <person name="Kim H.S."/>
            <person name="Han K.-I."/>
            <person name="Suh M.K."/>
            <person name="Lee K.C."/>
            <person name="Eom M.K."/>
            <person name="Kim J.-S."/>
            <person name="Kang S.W."/>
            <person name="Sin Y."/>
            <person name="Lee J.-S."/>
        </authorList>
    </citation>
    <scope>NUCLEOTIDE SEQUENCE [LARGE SCALE GENOMIC DNA]</scope>
    <source>
        <strain evidence="3 4">B3-10</strain>
    </source>
</reference>
<dbReference type="InterPro" id="IPR036188">
    <property type="entry name" value="FAD/NAD-bd_sf"/>
</dbReference>
<dbReference type="Gene3D" id="3.50.50.60">
    <property type="entry name" value="FAD/NAD(P)-binding domain"/>
    <property type="match status" value="2"/>
</dbReference>
<dbReference type="GO" id="GO:0016491">
    <property type="term" value="F:oxidoreductase activity"/>
    <property type="evidence" value="ECO:0007669"/>
    <property type="project" value="UniProtKB-KW"/>
</dbReference>
<feature type="domain" description="FAD dependent oxidoreductase" evidence="2">
    <location>
        <begin position="3"/>
        <end position="399"/>
    </location>
</feature>
<gene>
    <name evidence="3" type="ORF">E0W69_010850</name>
</gene>
<dbReference type="Gene3D" id="3.30.9.10">
    <property type="entry name" value="D-Amino Acid Oxidase, subunit A, domain 2"/>
    <property type="match status" value="1"/>
</dbReference>
<dbReference type="EMBL" id="CP044016">
    <property type="protein sequence ID" value="QES89136.1"/>
    <property type="molecule type" value="Genomic_DNA"/>
</dbReference>
<dbReference type="SUPFAM" id="SSF54373">
    <property type="entry name" value="FAD-linked reductases, C-terminal domain"/>
    <property type="match status" value="1"/>
</dbReference>
<dbReference type="SUPFAM" id="SSF51905">
    <property type="entry name" value="FAD/NAD(P)-binding domain"/>
    <property type="match status" value="1"/>
</dbReference>
<organism evidence="3 4">
    <name type="scientific">Rhizosphaericola mali</name>
    <dbReference type="NCBI Taxonomy" id="2545455"/>
    <lineage>
        <taxon>Bacteria</taxon>
        <taxon>Pseudomonadati</taxon>
        <taxon>Bacteroidota</taxon>
        <taxon>Chitinophagia</taxon>
        <taxon>Chitinophagales</taxon>
        <taxon>Chitinophagaceae</taxon>
        <taxon>Rhizosphaericola</taxon>
    </lineage>
</organism>
<evidence type="ECO:0000256" key="1">
    <source>
        <dbReference type="ARBA" id="ARBA00023002"/>
    </source>
</evidence>